<dbReference type="InterPro" id="IPR050486">
    <property type="entry name" value="Mannose-1P_guanyltransferase"/>
</dbReference>
<dbReference type="InterPro" id="IPR005835">
    <property type="entry name" value="NTP_transferase_dom"/>
</dbReference>
<dbReference type="AlphaFoldDB" id="A0A419SLK9"/>
<organism evidence="5 6">
    <name type="scientific">Ammoniphilus oxalaticus</name>
    <dbReference type="NCBI Taxonomy" id="66863"/>
    <lineage>
        <taxon>Bacteria</taxon>
        <taxon>Bacillati</taxon>
        <taxon>Bacillota</taxon>
        <taxon>Bacilli</taxon>
        <taxon>Bacillales</taxon>
        <taxon>Paenibacillaceae</taxon>
        <taxon>Aneurinibacillus group</taxon>
        <taxon>Ammoniphilus</taxon>
    </lineage>
</organism>
<accession>A0A419SLK9</accession>
<protein>
    <submittedName>
        <fullName evidence="5">Uncharacterized protein</fullName>
    </submittedName>
</protein>
<comment type="caution">
    <text evidence="5">The sequence shown here is derived from an EMBL/GenBank/DDBJ whole genome shotgun (WGS) entry which is preliminary data.</text>
</comment>
<evidence type="ECO:0000259" key="3">
    <source>
        <dbReference type="Pfam" id="PF00483"/>
    </source>
</evidence>
<dbReference type="EMBL" id="MCHY01000007">
    <property type="protein sequence ID" value="RKD24960.1"/>
    <property type="molecule type" value="Genomic_DNA"/>
</dbReference>
<dbReference type="CDD" id="cd04181">
    <property type="entry name" value="NTP_transferase"/>
    <property type="match status" value="1"/>
</dbReference>
<dbReference type="InterPro" id="IPR011004">
    <property type="entry name" value="Trimer_LpxA-like_sf"/>
</dbReference>
<feature type="domain" description="Nucleotidyl transferase" evidence="3">
    <location>
        <begin position="2"/>
        <end position="230"/>
    </location>
</feature>
<sequence>MKAIILAGGKGTRLRPLTTHLPKPMVPLLNRPCMEYSIMLLRKHGITDIGVTVQYLGDEIKDYFGDGSKWGVNIHYFDENEPLGTAGGVKNAESFLDERFLVISGDALTDFNLTQAIEFHEQNEAMVTMLMKEVDDPTQYGVIETDTSGRITRFLEKPTWNQVFSHTVNTGIYILEPAIFSYYERNQKFDFSKDLFPMLLAANERLYGINLDGYWSDIGSLSVYRETQFDMLDGKVEVELLAKEIAPGIFVENEVSIEDSANLEGPIYIGTNSVISSQVKLGSYTIIGSHNWLQRGVSVRETILWNHNIIGRHAEVAGSTINHLCRIGERTLIDSGAIIGNECSVHAKTHIESNTVISPQERVGGRVFSLAAL</sequence>
<evidence type="ECO:0000259" key="4">
    <source>
        <dbReference type="Pfam" id="PF25087"/>
    </source>
</evidence>
<dbReference type="Pfam" id="PF00483">
    <property type="entry name" value="NTP_transferase"/>
    <property type="match status" value="1"/>
</dbReference>
<dbReference type="Gene3D" id="2.160.10.10">
    <property type="entry name" value="Hexapeptide repeat proteins"/>
    <property type="match status" value="1"/>
</dbReference>
<evidence type="ECO:0000313" key="5">
    <source>
        <dbReference type="EMBL" id="RKD24960.1"/>
    </source>
</evidence>
<dbReference type="InterPro" id="IPR029044">
    <property type="entry name" value="Nucleotide-diphossugar_trans"/>
</dbReference>
<evidence type="ECO:0000256" key="1">
    <source>
        <dbReference type="ARBA" id="ARBA00007274"/>
    </source>
</evidence>
<proteinExistence type="inferred from homology"/>
<dbReference type="SUPFAM" id="SSF53448">
    <property type="entry name" value="Nucleotide-diphospho-sugar transferases"/>
    <property type="match status" value="1"/>
</dbReference>
<dbReference type="FunFam" id="3.90.550.10:FF:000013">
    <property type="entry name" value="mannose-1-phosphate guanyltransferase beta"/>
    <property type="match status" value="1"/>
</dbReference>
<evidence type="ECO:0000256" key="2">
    <source>
        <dbReference type="ARBA" id="ARBA00022679"/>
    </source>
</evidence>
<dbReference type="PANTHER" id="PTHR22572">
    <property type="entry name" value="SUGAR-1-PHOSPHATE GUANYL TRANSFERASE"/>
    <property type="match status" value="1"/>
</dbReference>
<keyword evidence="2" id="KW-0808">Transferase</keyword>
<gene>
    <name evidence="5" type="ORF">BEP19_03745</name>
</gene>
<dbReference type="SUPFAM" id="SSF51161">
    <property type="entry name" value="Trimeric LpxA-like enzymes"/>
    <property type="match status" value="1"/>
</dbReference>
<dbReference type="RefSeq" id="WP_120188777.1">
    <property type="nucleotide sequence ID" value="NZ_MCHY01000007.1"/>
</dbReference>
<dbReference type="OrthoDB" id="9801899at2"/>
<feature type="domain" description="Mannose-1-phosphate guanyltransferase C-terminal" evidence="4">
    <location>
        <begin position="264"/>
        <end position="363"/>
    </location>
</feature>
<dbReference type="Pfam" id="PF25087">
    <property type="entry name" value="GMPPB_C"/>
    <property type="match status" value="1"/>
</dbReference>
<keyword evidence="6" id="KW-1185">Reference proteome</keyword>
<comment type="similarity">
    <text evidence="1">Belongs to the transferase hexapeptide repeat family.</text>
</comment>
<dbReference type="Proteomes" id="UP000284219">
    <property type="component" value="Unassembled WGS sequence"/>
</dbReference>
<dbReference type="Gene3D" id="3.90.550.10">
    <property type="entry name" value="Spore Coat Polysaccharide Biosynthesis Protein SpsA, Chain A"/>
    <property type="match status" value="1"/>
</dbReference>
<dbReference type="GO" id="GO:0016740">
    <property type="term" value="F:transferase activity"/>
    <property type="evidence" value="ECO:0007669"/>
    <property type="project" value="UniProtKB-KW"/>
</dbReference>
<dbReference type="InterPro" id="IPR056729">
    <property type="entry name" value="GMPPB_C"/>
</dbReference>
<evidence type="ECO:0000313" key="6">
    <source>
        <dbReference type="Proteomes" id="UP000284219"/>
    </source>
</evidence>
<name>A0A419SLK9_9BACL</name>
<reference evidence="5 6" key="1">
    <citation type="submission" date="2016-08" db="EMBL/GenBank/DDBJ databases">
        <title>Novel Firmicute Genomes.</title>
        <authorList>
            <person name="Poppleton D.I."/>
            <person name="Gribaldo S."/>
        </authorList>
    </citation>
    <scope>NUCLEOTIDE SEQUENCE [LARGE SCALE GENOMIC DNA]</scope>
    <source>
        <strain evidence="5 6">RAOx-1</strain>
    </source>
</reference>